<sequence>MSDNFIYGDITRELYEIWCRVVPNGSAVAETERLQSLFHQASVYPSQSQILEMIHCARERELQLQQQQQQQPEESVVMPAASTSTSLGCGSKDPPQTDGNRQPRNFLTFGEFCLFAHELRKSYEREIPRPTQLSKVVDIKGNDKKMSDRKISKSAAKYQQVPQWGPELIEKEHQAKQTADVLFFVIDKQTRSVATIVEAAYYTAAQKTFILVIHPLDGPGQLIQGEPITEREYEDLATGQLVLQDMVERLGIPVFSNIRLALDCTAKILKERITVQELGLSDGISPLKNPHYPIGDKLIKLRDAFNALDTSNSGEISMADVCMAFRILTNRDLSVDDLKNIVASSNEQTSVSFDQFCCILTEFRNMPADNQRRFWDVMASKAATLLYSVVSPVSRILCRPSPKGVARCDSSSPEVTMGGARDIYLGGSCGSTTWREQTAIPLLKKSGLTYFNPQTCGWSRRFIPIEAAAMDASRVLLFVVSRETRSLSSMALAAHYIGLGCNVVLCIQRLPDNAEINGDRLSAFAIKDYNRGRNYLSDLANREGIPVFDEIKEAVECAIQRCHQQLVLLQNQQTQTQQQQR</sequence>
<keyword evidence="5" id="KW-1185">Reference proteome</keyword>
<dbReference type="Proteomes" id="UP000820818">
    <property type="component" value="Linkage Group LG10"/>
</dbReference>
<feature type="region of interest" description="Disordered" evidence="2">
    <location>
        <begin position="64"/>
        <end position="103"/>
    </location>
</feature>
<dbReference type="GO" id="GO:0005509">
    <property type="term" value="F:calcium ion binding"/>
    <property type="evidence" value="ECO:0007669"/>
    <property type="project" value="InterPro"/>
</dbReference>
<dbReference type="Pfam" id="PF15891">
    <property type="entry name" value="Nuc_deoxyri_tr2"/>
    <property type="match status" value="2"/>
</dbReference>
<comment type="caution">
    <text evidence="4">The sequence shown here is derived from an EMBL/GenBank/DDBJ whole genome shotgun (WGS) entry which is preliminary data.</text>
</comment>
<protein>
    <recommendedName>
        <fullName evidence="3">EF-hand domain-containing protein</fullName>
    </recommendedName>
</protein>
<dbReference type="PANTHER" id="PTHR36300">
    <property type="entry name" value="RAW, ISOFORM A"/>
    <property type="match status" value="1"/>
</dbReference>
<dbReference type="Gene3D" id="3.40.50.450">
    <property type="match status" value="2"/>
</dbReference>
<keyword evidence="1" id="KW-0106">Calcium</keyword>
<accession>A0AAD5PNX4</accession>
<dbReference type="Gene3D" id="1.10.238.10">
    <property type="entry name" value="EF-hand"/>
    <property type="match status" value="1"/>
</dbReference>
<evidence type="ECO:0000313" key="5">
    <source>
        <dbReference type="Proteomes" id="UP000820818"/>
    </source>
</evidence>
<name>A0AAD5PNX4_9CRUS</name>
<gene>
    <name evidence="4" type="ORF">GHT06_021822</name>
</gene>
<dbReference type="GO" id="GO:0005886">
    <property type="term" value="C:plasma membrane"/>
    <property type="evidence" value="ECO:0007669"/>
    <property type="project" value="TreeGrafter"/>
</dbReference>
<evidence type="ECO:0000256" key="2">
    <source>
        <dbReference type="SAM" id="MobiDB-lite"/>
    </source>
</evidence>
<dbReference type="EMBL" id="WJBH02000010">
    <property type="protein sequence ID" value="KAI9551489.1"/>
    <property type="molecule type" value="Genomic_DNA"/>
</dbReference>
<evidence type="ECO:0000256" key="1">
    <source>
        <dbReference type="ARBA" id="ARBA00022837"/>
    </source>
</evidence>
<dbReference type="InterPro" id="IPR011992">
    <property type="entry name" value="EF-hand-dom_pair"/>
</dbReference>
<dbReference type="SUPFAM" id="SSF47473">
    <property type="entry name" value="EF-hand"/>
    <property type="match status" value="1"/>
</dbReference>
<proteinExistence type="predicted"/>
<evidence type="ECO:0000313" key="4">
    <source>
        <dbReference type="EMBL" id="KAI9551489.1"/>
    </source>
</evidence>
<dbReference type="PANTHER" id="PTHR36300:SF1">
    <property type="entry name" value="RAW, ISOFORM A"/>
    <property type="match status" value="1"/>
</dbReference>
<dbReference type="InterPro" id="IPR018247">
    <property type="entry name" value="EF_Hand_1_Ca_BS"/>
</dbReference>
<organism evidence="4 5">
    <name type="scientific">Daphnia sinensis</name>
    <dbReference type="NCBI Taxonomy" id="1820382"/>
    <lineage>
        <taxon>Eukaryota</taxon>
        <taxon>Metazoa</taxon>
        <taxon>Ecdysozoa</taxon>
        <taxon>Arthropoda</taxon>
        <taxon>Crustacea</taxon>
        <taxon>Branchiopoda</taxon>
        <taxon>Diplostraca</taxon>
        <taxon>Cladocera</taxon>
        <taxon>Anomopoda</taxon>
        <taxon>Daphniidae</taxon>
        <taxon>Daphnia</taxon>
        <taxon>Daphnia similis group</taxon>
    </lineage>
</organism>
<dbReference type="InterPro" id="IPR002048">
    <property type="entry name" value="EF_hand_dom"/>
</dbReference>
<evidence type="ECO:0000259" key="3">
    <source>
        <dbReference type="PROSITE" id="PS50222"/>
    </source>
</evidence>
<dbReference type="PROSITE" id="PS00018">
    <property type="entry name" value="EF_HAND_1"/>
    <property type="match status" value="1"/>
</dbReference>
<dbReference type="AlphaFoldDB" id="A0AAD5PNX4"/>
<reference evidence="4 5" key="1">
    <citation type="submission" date="2022-05" db="EMBL/GenBank/DDBJ databases">
        <title>A multi-omics perspective on studying reproductive biology in Daphnia sinensis.</title>
        <authorList>
            <person name="Jia J."/>
        </authorList>
    </citation>
    <scope>NUCLEOTIDE SEQUENCE [LARGE SCALE GENOMIC DNA]</scope>
    <source>
        <strain evidence="4 5">WSL</strain>
    </source>
</reference>
<dbReference type="InterPro" id="IPR039470">
    <property type="entry name" value="Nuc_deoxyri_tr2"/>
</dbReference>
<feature type="domain" description="EF-hand" evidence="3">
    <location>
        <begin position="296"/>
        <end position="331"/>
    </location>
</feature>
<dbReference type="PROSITE" id="PS50222">
    <property type="entry name" value="EF_HAND_2"/>
    <property type="match status" value="1"/>
</dbReference>